<proteinExistence type="predicted"/>
<accession>A0A1Y0VZC6</accession>
<protein>
    <recommendedName>
        <fullName evidence="3">Tail fiber assembly protein</fullName>
    </recommendedName>
</protein>
<evidence type="ECO:0000313" key="2">
    <source>
        <dbReference type="Proteomes" id="UP000196118"/>
    </source>
</evidence>
<evidence type="ECO:0000313" key="1">
    <source>
        <dbReference type="EMBL" id="ARW19867.1"/>
    </source>
</evidence>
<sequence length="103" mass="11498">MNYDNSVLENVYVYEPLNPWGYNVLILNEGEEVPSGCTTIVPPDIDRPKFNSDTQKWESAPASPVAPSEMQQIVIQQAKTIAQMQQMLMQQSKDIAELKGANA</sequence>
<reference evidence="1 2" key="1">
    <citation type="submission" date="2017-05" db="EMBL/GenBank/DDBJ databases">
        <title>Genome sequence of Pediococcus pentosaceus strain SRCM100892.</title>
        <authorList>
            <person name="Cho S.H."/>
        </authorList>
    </citation>
    <scope>NUCLEOTIDE SEQUENCE [LARGE SCALE GENOMIC DNA]</scope>
    <source>
        <strain evidence="1 2">SRCM100892</strain>
    </source>
</reference>
<dbReference type="EMBL" id="CP021474">
    <property type="protein sequence ID" value="ARW19867.1"/>
    <property type="molecule type" value="Genomic_DNA"/>
</dbReference>
<gene>
    <name evidence="1" type="ORF">S100892_01294</name>
</gene>
<dbReference type="Proteomes" id="UP000196118">
    <property type="component" value="Chromosome"/>
</dbReference>
<evidence type="ECO:0008006" key="3">
    <source>
        <dbReference type="Google" id="ProtNLM"/>
    </source>
</evidence>
<name>A0A1Y0VZC6_PEDPE</name>
<organism evidence="1 2">
    <name type="scientific">Pediococcus pentosaceus</name>
    <dbReference type="NCBI Taxonomy" id="1255"/>
    <lineage>
        <taxon>Bacteria</taxon>
        <taxon>Bacillati</taxon>
        <taxon>Bacillota</taxon>
        <taxon>Bacilli</taxon>
        <taxon>Lactobacillales</taxon>
        <taxon>Lactobacillaceae</taxon>
        <taxon>Pediococcus</taxon>
    </lineage>
</organism>
<dbReference type="AlphaFoldDB" id="A0A1Y0VZC6"/>